<accession>A0A1X7VB61</accession>
<keyword evidence="1" id="KW-0175">Coiled coil</keyword>
<dbReference type="EnsemblMetazoa" id="Aqu2.1.36767_001">
    <property type="protein sequence ID" value="Aqu2.1.36767_001"/>
    <property type="gene ID" value="Aqu2.1.36767"/>
</dbReference>
<protein>
    <submittedName>
        <fullName evidence="3">Uncharacterized protein</fullName>
    </submittedName>
</protein>
<feature type="region of interest" description="Disordered" evidence="2">
    <location>
        <begin position="134"/>
        <end position="209"/>
    </location>
</feature>
<dbReference type="AlphaFoldDB" id="A0A1X7VB61"/>
<feature type="compositionally biased region" description="Low complexity" evidence="2">
    <location>
        <begin position="186"/>
        <end position="199"/>
    </location>
</feature>
<feature type="compositionally biased region" description="Polar residues" evidence="2">
    <location>
        <begin position="166"/>
        <end position="185"/>
    </location>
</feature>
<dbReference type="eggNOG" id="KOG2633">
    <property type="taxonomic scope" value="Eukaryota"/>
</dbReference>
<dbReference type="Gene3D" id="3.80.10.10">
    <property type="entry name" value="Ribonuclease Inhibitor"/>
    <property type="match status" value="1"/>
</dbReference>
<feature type="region of interest" description="Disordered" evidence="2">
    <location>
        <begin position="1"/>
        <end position="29"/>
    </location>
</feature>
<dbReference type="SUPFAM" id="SSF52047">
    <property type="entry name" value="RNI-like"/>
    <property type="match status" value="1"/>
</dbReference>
<reference evidence="3" key="2">
    <citation type="submission" date="2017-05" db="UniProtKB">
        <authorList>
            <consortium name="EnsemblMetazoa"/>
        </authorList>
    </citation>
    <scope>IDENTIFICATION</scope>
</reference>
<sequence>MQSKGESKSPTFNKDTSQSAELQRLGEKLQHAYQRRDHYAQLYYKVAAKLEDTERELLEARKEIQALKSQDFIPQRVWSEHTANNEVSNQFREEEYKRPGPSRINPYRTVQIINMPPDSSNQTSPKPLVKRVAFSDEQRPIAIQRSSSVSEGERHHGMYSPPPINNGMQRTQSFSYGKPQLSANRSHPSTPPSLHSPMHGNPFPHSYDHRLPRIHRGLAYETSVPSGSGYPHHSQGHFPLNSQQFQSNSLNRSAFRAAPPLSADHRNQPHYSSLPSRNQHTIQMFDGDVWRVKRLNRAGLIALFSEISTSEVPIKKLEISSSGLGDLEMMSLLCRELRKKQTIEELSLPNNDIGKDSLSMLLDTLMVCKTVRHVKLMNNDITKNCLEIIQNFFTKTSVQSFILTGNEIEHHTHLLDHPLPQESNLECHDNSNDSAHASPPPPQGIYGSSISPVNDTAKLTGSLPHNMKLLQI</sequence>
<evidence type="ECO:0000256" key="1">
    <source>
        <dbReference type="SAM" id="Coils"/>
    </source>
</evidence>
<dbReference type="Proteomes" id="UP000007879">
    <property type="component" value="Unassembled WGS sequence"/>
</dbReference>
<organism evidence="3">
    <name type="scientific">Amphimedon queenslandica</name>
    <name type="common">Sponge</name>
    <dbReference type="NCBI Taxonomy" id="400682"/>
    <lineage>
        <taxon>Eukaryota</taxon>
        <taxon>Metazoa</taxon>
        <taxon>Porifera</taxon>
        <taxon>Demospongiae</taxon>
        <taxon>Heteroscleromorpha</taxon>
        <taxon>Haplosclerida</taxon>
        <taxon>Niphatidae</taxon>
        <taxon>Amphimedon</taxon>
    </lineage>
</organism>
<proteinExistence type="predicted"/>
<feature type="compositionally biased region" description="Polar residues" evidence="2">
    <location>
        <begin position="1"/>
        <end position="21"/>
    </location>
</feature>
<dbReference type="EnsemblMetazoa" id="XM_019994376.1">
    <property type="protein sequence ID" value="XP_019849935.1"/>
    <property type="gene ID" value="LOC109580830"/>
</dbReference>
<feature type="region of interest" description="Disordered" evidence="2">
    <location>
        <begin position="419"/>
        <end position="451"/>
    </location>
</feature>
<dbReference type="InterPro" id="IPR032675">
    <property type="entry name" value="LRR_dom_sf"/>
</dbReference>
<dbReference type="InParanoid" id="A0A1X7VB61"/>
<feature type="coiled-coil region" evidence="1">
    <location>
        <begin position="43"/>
        <end position="70"/>
    </location>
</feature>
<dbReference type="KEGG" id="aqu:109580830"/>
<name>A0A1X7VB61_AMPQE</name>
<evidence type="ECO:0000313" key="3">
    <source>
        <dbReference type="EnsemblMetazoa" id="Aqu2.1.36767_001"/>
    </source>
</evidence>
<gene>
    <name evidence="3" type="primary">109580830</name>
</gene>
<reference evidence="4" key="1">
    <citation type="journal article" date="2010" name="Nature">
        <title>The Amphimedon queenslandica genome and the evolution of animal complexity.</title>
        <authorList>
            <person name="Srivastava M."/>
            <person name="Simakov O."/>
            <person name="Chapman J."/>
            <person name="Fahey B."/>
            <person name="Gauthier M.E."/>
            <person name="Mitros T."/>
            <person name="Richards G.S."/>
            <person name="Conaco C."/>
            <person name="Dacre M."/>
            <person name="Hellsten U."/>
            <person name="Larroux C."/>
            <person name="Putnam N.H."/>
            <person name="Stanke M."/>
            <person name="Adamska M."/>
            <person name="Darling A."/>
            <person name="Degnan S.M."/>
            <person name="Oakley T.H."/>
            <person name="Plachetzki D.C."/>
            <person name="Zhai Y."/>
            <person name="Adamski M."/>
            <person name="Calcino A."/>
            <person name="Cummins S.F."/>
            <person name="Goodstein D.M."/>
            <person name="Harris C."/>
            <person name="Jackson D.J."/>
            <person name="Leys S.P."/>
            <person name="Shu S."/>
            <person name="Woodcroft B.J."/>
            <person name="Vervoort M."/>
            <person name="Kosik K.S."/>
            <person name="Manning G."/>
            <person name="Degnan B.M."/>
            <person name="Rokhsar D.S."/>
        </authorList>
    </citation>
    <scope>NUCLEOTIDE SEQUENCE [LARGE SCALE GENOMIC DNA]</scope>
</reference>
<keyword evidence="4" id="KW-1185">Reference proteome</keyword>
<evidence type="ECO:0000256" key="2">
    <source>
        <dbReference type="SAM" id="MobiDB-lite"/>
    </source>
</evidence>
<evidence type="ECO:0000313" key="4">
    <source>
        <dbReference type="Proteomes" id="UP000007879"/>
    </source>
</evidence>